<sequence length="288" mass="31560">MRFSLATLSAVLLASCVTLTKADEYADAIKEWCKGLTVPSPDENAVFVAGSEAKVTVNRVPDAHTKTVTGLDLYSVSATGQAQYVKNVWHGSYELNQQASIPDTIPQNASAGLYYYRVWVTNQINGQHGPDCLETTHTFKVTTGLHTNDDGSTQYSQALNNAAYYHPEHFKGCFGLEVKSPKEGKVYTEGEHAAIIAERDSSSQTGTLKKVLLYKVKGDTEEDELVDTVWTGDESFTNIVTIKDQVVLPQANPVDESASYYYGLVVSSKKSDEDCTFASKNFKIKKAT</sequence>
<proteinExistence type="predicted"/>
<evidence type="ECO:0000256" key="1">
    <source>
        <dbReference type="SAM" id="SignalP"/>
    </source>
</evidence>
<keyword evidence="1" id="KW-0732">Signal</keyword>
<dbReference type="Proteomes" id="UP000077315">
    <property type="component" value="Unassembled WGS sequence"/>
</dbReference>
<protein>
    <submittedName>
        <fullName evidence="2">Uncharacterized protein</fullName>
    </submittedName>
</protein>
<reference evidence="3" key="1">
    <citation type="submission" date="2015-06" db="EMBL/GenBank/DDBJ databases">
        <title>Expansion of signal transduction pathways in fungi by whole-genome duplication.</title>
        <authorList>
            <consortium name="DOE Joint Genome Institute"/>
            <person name="Corrochano L.M."/>
            <person name="Kuo A."/>
            <person name="Marcet-Houben M."/>
            <person name="Polaino S."/>
            <person name="Salamov A."/>
            <person name="Villalobos J.M."/>
            <person name="Alvarez M.I."/>
            <person name="Avalos J."/>
            <person name="Benito E.P."/>
            <person name="Benoit I."/>
            <person name="Burger G."/>
            <person name="Camino L.P."/>
            <person name="Canovas D."/>
            <person name="Cerda-Olmedo E."/>
            <person name="Cheng J.-F."/>
            <person name="Dominguez A."/>
            <person name="Elias M."/>
            <person name="Eslava A.P."/>
            <person name="Glaser F."/>
            <person name="Grimwood J."/>
            <person name="Gutierrez G."/>
            <person name="Heitman J."/>
            <person name="Henrissat B."/>
            <person name="Iturriaga E.A."/>
            <person name="Lang B.F."/>
            <person name="Lavin J.L."/>
            <person name="Lee S."/>
            <person name="Li W."/>
            <person name="Lindquist E."/>
            <person name="Lopez-Garcia S."/>
            <person name="Luque E.M."/>
            <person name="Marcos A.T."/>
            <person name="Martin J."/>
            <person name="McCluskey K."/>
            <person name="Medina H.R."/>
            <person name="Miralles-Duran A."/>
            <person name="Miyazaki A."/>
            <person name="Munoz-Torres E."/>
            <person name="Oguiza J.A."/>
            <person name="Ohm R."/>
            <person name="Olmedo M."/>
            <person name="Orejas M."/>
            <person name="Ortiz-Castellanos L."/>
            <person name="Pisabarro A.G."/>
            <person name="Rodriguez-Romero J."/>
            <person name="Ruiz-Herrera J."/>
            <person name="Ruiz-Vazquez R."/>
            <person name="Sanz C."/>
            <person name="Schackwitz W."/>
            <person name="Schmutz J."/>
            <person name="Shahriari M."/>
            <person name="Shelest E."/>
            <person name="Silva-Franco F."/>
            <person name="Soanes D."/>
            <person name="Syed K."/>
            <person name="Tagua V.G."/>
            <person name="Talbot N.J."/>
            <person name="Thon M."/>
            <person name="De vries R.P."/>
            <person name="Wiebenga A."/>
            <person name="Yadav J.S."/>
            <person name="Braun E.L."/>
            <person name="Baker S."/>
            <person name="Garre V."/>
            <person name="Horwitz B."/>
            <person name="Torres-Martinez S."/>
            <person name="Idnurm A."/>
            <person name="Herrera-Estrella A."/>
            <person name="Gabaldon T."/>
            <person name="Grigoriev I.V."/>
        </authorList>
    </citation>
    <scope>NUCLEOTIDE SEQUENCE [LARGE SCALE GENOMIC DNA]</scope>
    <source>
        <strain evidence="3">NRRL 1555(-)</strain>
    </source>
</reference>
<feature type="chain" id="PRO_5007840181" evidence="1">
    <location>
        <begin position="23"/>
        <end position="288"/>
    </location>
</feature>
<keyword evidence="3" id="KW-1185">Reference proteome</keyword>
<dbReference type="OrthoDB" id="2340857at2759"/>
<feature type="signal peptide" evidence="1">
    <location>
        <begin position="1"/>
        <end position="22"/>
    </location>
</feature>
<accession>A0A162U0E7</accession>
<dbReference type="VEuPathDB" id="FungiDB:PHYBLDRAFT_78412"/>
<name>A0A162U0E7_PHYB8</name>
<dbReference type="EMBL" id="KV440986">
    <property type="protein sequence ID" value="OAD71323.1"/>
    <property type="molecule type" value="Genomic_DNA"/>
</dbReference>
<evidence type="ECO:0000313" key="2">
    <source>
        <dbReference type="EMBL" id="OAD71323.1"/>
    </source>
</evidence>
<dbReference type="RefSeq" id="XP_018289363.1">
    <property type="nucleotide sequence ID" value="XM_018443364.1"/>
</dbReference>
<dbReference type="AlphaFoldDB" id="A0A162U0E7"/>
<organism evidence="2 3">
    <name type="scientific">Phycomyces blakesleeanus (strain ATCC 8743b / DSM 1359 / FGSC 10004 / NBRC 33097 / NRRL 1555)</name>
    <dbReference type="NCBI Taxonomy" id="763407"/>
    <lineage>
        <taxon>Eukaryota</taxon>
        <taxon>Fungi</taxon>
        <taxon>Fungi incertae sedis</taxon>
        <taxon>Mucoromycota</taxon>
        <taxon>Mucoromycotina</taxon>
        <taxon>Mucoromycetes</taxon>
        <taxon>Mucorales</taxon>
        <taxon>Phycomycetaceae</taxon>
        <taxon>Phycomyces</taxon>
    </lineage>
</organism>
<dbReference type="InParanoid" id="A0A162U0E7"/>
<gene>
    <name evidence="2" type="ORF">PHYBLDRAFT_78412</name>
</gene>
<dbReference type="GeneID" id="29004269"/>
<evidence type="ECO:0000313" key="3">
    <source>
        <dbReference type="Proteomes" id="UP000077315"/>
    </source>
</evidence>
<dbReference type="PROSITE" id="PS51257">
    <property type="entry name" value="PROKAR_LIPOPROTEIN"/>
    <property type="match status" value="1"/>
</dbReference>